<evidence type="ECO:0000313" key="3">
    <source>
        <dbReference type="Proteomes" id="UP000436801"/>
    </source>
</evidence>
<proteinExistence type="predicted"/>
<evidence type="ECO:0000313" key="2">
    <source>
        <dbReference type="EMBL" id="MWC45585.1"/>
    </source>
</evidence>
<dbReference type="Pfam" id="PF14082">
    <property type="entry name" value="SduA_C"/>
    <property type="match status" value="1"/>
</dbReference>
<comment type="caution">
    <text evidence="2">The sequence shown here is derived from an EMBL/GenBank/DDBJ whole genome shotgun (WGS) entry which is preliminary data.</text>
</comment>
<dbReference type="AlphaFoldDB" id="A0A6N8LXD7"/>
<reference evidence="2 3" key="1">
    <citation type="submission" date="2019-12" db="EMBL/GenBank/DDBJ databases">
        <authorList>
            <person name="Zheng J."/>
        </authorList>
    </citation>
    <scope>NUCLEOTIDE SEQUENCE [LARGE SCALE GENOMIC DNA]</scope>
    <source>
        <strain evidence="2 3">DSM 27347</strain>
    </source>
</reference>
<name>A0A6N8LXD7_9SPHN</name>
<organism evidence="2 3">
    <name type="scientific">Sphingomonas carotinifaciens</name>
    <dbReference type="NCBI Taxonomy" id="1166323"/>
    <lineage>
        <taxon>Bacteria</taxon>
        <taxon>Pseudomonadati</taxon>
        <taxon>Pseudomonadota</taxon>
        <taxon>Alphaproteobacteria</taxon>
        <taxon>Sphingomonadales</taxon>
        <taxon>Sphingomonadaceae</taxon>
        <taxon>Sphingomonas</taxon>
    </lineage>
</organism>
<protein>
    <submittedName>
        <fullName evidence="2">DUF4263 domain-containing protein</fullName>
    </submittedName>
</protein>
<accession>A0A6N8LXD7</accession>
<evidence type="ECO:0000259" key="1">
    <source>
        <dbReference type="Pfam" id="PF14082"/>
    </source>
</evidence>
<dbReference type="RefSeq" id="WP_160146824.1">
    <property type="nucleotide sequence ID" value="NZ_FNBI01000007.1"/>
</dbReference>
<dbReference type="OrthoDB" id="9794137at2"/>
<dbReference type="Proteomes" id="UP000436801">
    <property type="component" value="Unassembled WGS sequence"/>
</dbReference>
<gene>
    <name evidence="2" type="ORF">GQR91_18375</name>
</gene>
<dbReference type="EMBL" id="WSUT01000007">
    <property type="protein sequence ID" value="MWC45585.1"/>
    <property type="molecule type" value="Genomic_DNA"/>
</dbReference>
<feature type="domain" description="Shedu protein SduA C-terminal" evidence="1">
    <location>
        <begin position="26"/>
        <end position="190"/>
    </location>
</feature>
<sequence>MTPAMRQQPDEALATAFETLLSDEDKDENDIQAFLEEHTEFLDTSAWLLNHRLHMNCIIAKFPIGVRTADFAYLTKSSDRWILVLVEIERADKPLFTTSSKHVGYSSAFNEAVAQTAVWQDYWVQHQAELRERLRPILVPPGMASNRIDLRRVLIIGRSGTKDFNQAQRDRIAGLEEDNKIKILTYDSLLRSYRAGRASKKCLLSTRSTGYAIKRLDALPILLFSYVLPEHLTVPAPIEAELVSEGYQMDAWRNNHLLRFNEKWATKPTEDEAGDVHPAILRMLEAVDEKAPSKPAK</sequence>
<dbReference type="InterPro" id="IPR025359">
    <property type="entry name" value="SduA_C"/>
</dbReference>